<keyword evidence="4" id="KW-1185">Reference proteome</keyword>
<gene>
    <name evidence="3" type="ORF">AFUS01_LOCUS31311</name>
</gene>
<evidence type="ECO:0000313" key="4">
    <source>
        <dbReference type="Proteomes" id="UP000708208"/>
    </source>
</evidence>
<organism evidence="3 4">
    <name type="scientific">Allacma fusca</name>
    <dbReference type="NCBI Taxonomy" id="39272"/>
    <lineage>
        <taxon>Eukaryota</taxon>
        <taxon>Metazoa</taxon>
        <taxon>Ecdysozoa</taxon>
        <taxon>Arthropoda</taxon>
        <taxon>Hexapoda</taxon>
        <taxon>Collembola</taxon>
        <taxon>Symphypleona</taxon>
        <taxon>Sminthuridae</taxon>
        <taxon>Allacma</taxon>
    </lineage>
</organism>
<dbReference type="Proteomes" id="UP000708208">
    <property type="component" value="Unassembled WGS sequence"/>
</dbReference>
<dbReference type="AlphaFoldDB" id="A0A8J2KQ09"/>
<accession>A0A8J2KQ09</accession>
<feature type="compositionally biased region" description="Polar residues" evidence="1">
    <location>
        <begin position="88"/>
        <end position="97"/>
    </location>
</feature>
<evidence type="ECO:0000256" key="1">
    <source>
        <dbReference type="SAM" id="MobiDB-lite"/>
    </source>
</evidence>
<evidence type="ECO:0000313" key="3">
    <source>
        <dbReference type="EMBL" id="CAG7820943.1"/>
    </source>
</evidence>
<evidence type="ECO:0000256" key="2">
    <source>
        <dbReference type="SAM" id="Phobius"/>
    </source>
</evidence>
<keyword evidence="2" id="KW-1133">Transmembrane helix</keyword>
<dbReference type="EMBL" id="CAJVCH010495311">
    <property type="protein sequence ID" value="CAG7820943.1"/>
    <property type="molecule type" value="Genomic_DNA"/>
</dbReference>
<feature type="compositionally biased region" description="Low complexity" evidence="1">
    <location>
        <begin position="73"/>
        <end position="86"/>
    </location>
</feature>
<feature type="transmembrane region" description="Helical" evidence="2">
    <location>
        <begin position="12"/>
        <end position="32"/>
    </location>
</feature>
<keyword evidence="2" id="KW-0472">Membrane</keyword>
<sequence length="103" mass="11727">MRREKGLTIGHLKLLLCICAGGMFCGFLSFLVENLLAWRKTKHLKLLKILKRKERKDRKEKRKKSPPRKDSRATIASTTSVSSILTDHSCSPSITVTDTEKED</sequence>
<feature type="region of interest" description="Disordered" evidence="1">
    <location>
        <begin position="54"/>
        <end position="103"/>
    </location>
</feature>
<feature type="compositionally biased region" description="Basic residues" evidence="1">
    <location>
        <begin position="54"/>
        <end position="66"/>
    </location>
</feature>
<comment type="caution">
    <text evidence="3">The sequence shown here is derived from an EMBL/GenBank/DDBJ whole genome shotgun (WGS) entry which is preliminary data.</text>
</comment>
<keyword evidence="2" id="KW-0812">Transmembrane</keyword>
<protein>
    <submittedName>
        <fullName evidence="3">Uncharacterized protein</fullName>
    </submittedName>
</protein>
<proteinExistence type="predicted"/>
<reference evidence="3" key="1">
    <citation type="submission" date="2021-06" db="EMBL/GenBank/DDBJ databases">
        <authorList>
            <person name="Hodson N. C."/>
            <person name="Mongue J. A."/>
            <person name="Jaron S. K."/>
        </authorList>
    </citation>
    <scope>NUCLEOTIDE SEQUENCE</scope>
</reference>
<name>A0A8J2KQ09_9HEXA</name>